<proteinExistence type="predicted"/>
<name>A0A4P9YBJ4_ROZAC</name>
<keyword evidence="1" id="KW-1133">Transmembrane helix</keyword>
<gene>
    <name evidence="2" type="ORF">ROZALSC1DRAFT_31902</name>
</gene>
<evidence type="ECO:0000256" key="1">
    <source>
        <dbReference type="SAM" id="Phobius"/>
    </source>
</evidence>
<feature type="transmembrane region" description="Helical" evidence="1">
    <location>
        <begin position="224"/>
        <end position="248"/>
    </location>
</feature>
<protein>
    <submittedName>
        <fullName evidence="2">Uncharacterized protein</fullName>
    </submittedName>
</protein>
<reference evidence="3" key="1">
    <citation type="journal article" date="2018" name="Nat. Microbiol.">
        <title>Leveraging single-cell genomics to expand the fungal tree of life.</title>
        <authorList>
            <person name="Ahrendt S.R."/>
            <person name="Quandt C.A."/>
            <person name="Ciobanu D."/>
            <person name="Clum A."/>
            <person name="Salamov A."/>
            <person name="Andreopoulos B."/>
            <person name="Cheng J.F."/>
            <person name="Woyke T."/>
            <person name="Pelin A."/>
            <person name="Henrissat B."/>
            <person name="Reynolds N.K."/>
            <person name="Benny G.L."/>
            <person name="Smith M.E."/>
            <person name="James T.Y."/>
            <person name="Grigoriev I.V."/>
        </authorList>
    </citation>
    <scope>NUCLEOTIDE SEQUENCE [LARGE SCALE GENOMIC DNA]</scope>
    <source>
        <strain evidence="3">CSF55</strain>
    </source>
</reference>
<dbReference type="Proteomes" id="UP000281549">
    <property type="component" value="Unassembled WGS sequence"/>
</dbReference>
<dbReference type="EMBL" id="ML007295">
    <property type="protein sequence ID" value="RKP15941.1"/>
    <property type="molecule type" value="Genomic_DNA"/>
</dbReference>
<keyword evidence="1" id="KW-0812">Transmembrane</keyword>
<keyword evidence="1" id="KW-0472">Membrane</keyword>
<dbReference type="AlphaFoldDB" id="A0A4P9YBJ4"/>
<evidence type="ECO:0000313" key="3">
    <source>
        <dbReference type="Proteomes" id="UP000281549"/>
    </source>
</evidence>
<organism evidence="2 3">
    <name type="scientific">Rozella allomycis (strain CSF55)</name>
    <dbReference type="NCBI Taxonomy" id="988480"/>
    <lineage>
        <taxon>Eukaryota</taxon>
        <taxon>Fungi</taxon>
        <taxon>Fungi incertae sedis</taxon>
        <taxon>Cryptomycota</taxon>
        <taxon>Cryptomycota incertae sedis</taxon>
        <taxon>Rozella</taxon>
    </lineage>
</organism>
<sequence>MKLKEHLAFLVASASISAIPLDNNINIQSSVSKNARESVHNHNWLSNFWKHLSGARNEEKPAKIDTDTRNINKKQFADNNNGLPLNNSSQPKKNPYEAIAVVPGNPITRSKVEKLPYEAIAIAPGKPVSDSKCLDCVPKSFFSEVLFTLRNIEKGDKEVENSSKVSKMNVNLNSANDQTKFIKESEGTISHNEQNSEHSEQKEVRITQLTDVNNNESRQEDDGFGIGAIISTVSGGLVVLGLILGYIVKRRTKLRK</sequence>
<accession>A0A4P9YBJ4</accession>
<evidence type="ECO:0000313" key="2">
    <source>
        <dbReference type="EMBL" id="RKP15941.1"/>
    </source>
</evidence>
<dbReference type="CDD" id="cd12087">
    <property type="entry name" value="TM_EGFR-like"/>
    <property type="match status" value="1"/>
</dbReference>